<feature type="compositionally biased region" description="Polar residues" evidence="1">
    <location>
        <begin position="180"/>
        <end position="195"/>
    </location>
</feature>
<organism evidence="2 3">
    <name type="scientific">Parascaris equorum</name>
    <name type="common">Equine roundworm</name>
    <dbReference type="NCBI Taxonomy" id="6256"/>
    <lineage>
        <taxon>Eukaryota</taxon>
        <taxon>Metazoa</taxon>
        <taxon>Ecdysozoa</taxon>
        <taxon>Nematoda</taxon>
        <taxon>Chromadorea</taxon>
        <taxon>Rhabditida</taxon>
        <taxon>Spirurina</taxon>
        <taxon>Ascaridomorpha</taxon>
        <taxon>Ascaridoidea</taxon>
        <taxon>Ascarididae</taxon>
        <taxon>Parascaris</taxon>
    </lineage>
</organism>
<keyword evidence="2" id="KW-1185">Reference proteome</keyword>
<feature type="region of interest" description="Disordered" evidence="1">
    <location>
        <begin position="179"/>
        <end position="232"/>
    </location>
</feature>
<evidence type="ECO:0000313" key="2">
    <source>
        <dbReference type="Proteomes" id="UP000887564"/>
    </source>
</evidence>
<proteinExistence type="predicted"/>
<name>A0A914RM56_PAREQ</name>
<evidence type="ECO:0000313" key="3">
    <source>
        <dbReference type="WBParaSite" id="PEQ_0000294201-mRNA-1"/>
    </source>
</evidence>
<dbReference type="Proteomes" id="UP000887564">
    <property type="component" value="Unplaced"/>
</dbReference>
<dbReference type="WBParaSite" id="PEQ_0000294201-mRNA-1">
    <property type="protein sequence ID" value="PEQ_0000294201-mRNA-1"/>
    <property type="gene ID" value="PEQ_0000294201"/>
</dbReference>
<feature type="compositionally biased region" description="Basic and acidic residues" evidence="1">
    <location>
        <begin position="197"/>
        <end position="209"/>
    </location>
</feature>
<protein>
    <submittedName>
        <fullName evidence="3">Uncharacterized protein</fullName>
    </submittedName>
</protein>
<sequence length="455" mass="50517">LTIFPQISDDVTYVLKGISRIATSRIVVSSTVLKPASCPERRLIAEIDKVIATQDNTIPPCRSAIRNEAIVLARKSNTNSRENCNSDLIKKSCRRPTATAEKSADRTTGIFGGLKCLGARRRGAYLSENNWVFESASVGERCRQYRGRWESHFRKCAMVAGSGRVIHRRTLNGRRLRGVHTSTAMSHRSPSTWSRKNGGEHDMGFERRLASSNPHCGQSRSQSRSPTPREMVHAAGPIRRSVGLSRLALVPPYVRSVDSTNRRMLSASRNINELLQSASSPEPLQVEYFDQPQQDSRTRIDDLSDCDVVEVGRHILGQSYATVEDIRVSRKAQGSRGKLESIIFPIGFFIGSNAEMFTKSFVNELPIEGAHIDMASLLDAIQNMDTLNAADLVFPLVGMAALLKIGYVDEEIEMIPPELYSSFSVRTRERGLKGVTYIDFPQVYLKAIAGNLSCI</sequence>
<evidence type="ECO:0000256" key="1">
    <source>
        <dbReference type="SAM" id="MobiDB-lite"/>
    </source>
</evidence>
<accession>A0A914RM56</accession>
<reference evidence="3" key="1">
    <citation type="submission" date="2022-11" db="UniProtKB">
        <authorList>
            <consortium name="WormBaseParasite"/>
        </authorList>
    </citation>
    <scope>IDENTIFICATION</scope>
</reference>
<dbReference type="AlphaFoldDB" id="A0A914RM56"/>